<evidence type="ECO:0000313" key="7">
    <source>
        <dbReference type="EMBL" id="POY38584.1"/>
    </source>
</evidence>
<feature type="compositionally biased region" description="Basic and acidic residues" evidence="5">
    <location>
        <begin position="1445"/>
        <end position="1487"/>
    </location>
</feature>
<dbReference type="RefSeq" id="WP_103787841.1">
    <property type="nucleotide sequence ID" value="NZ_PQVF01000002.1"/>
</dbReference>
<organism evidence="7 8">
    <name type="scientific">Solitalea longa</name>
    <dbReference type="NCBI Taxonomy" id="2079460"/>
    <lineage>
        <taxon>Bacteria</taxon>
        <taxon>Pseudomonadati</taxon>
        <taxon>Bacteroidota</taxon>
        <taxon>Sphingobacteriia</taxon>
        <taxon>Sphingobacteriales</taxon>
        <taxon>Sphingobacteriaceae</taxon>
        <taxon>Solitalea</taxon>
    </lineage>
</organism>
<feature type="region of interest" description="Disordered" evidence="5">
    <location>
        <begin position="1445"/>
        <end position="1502"/>
    </location>
</feature>
<evidence type="ECO:0000313" key="8">
    <source>
        <dbReference type="Proteomes" id="UP000236893"/>
    </source>
</evidence>
<evidence type="ECO:0000256" key="4">
    <source>
        <dbReference type="ARBA" id="ARBA00023136"/>
    </source>
</evidence>
<protein>
    <recommendedName>
        <fullName evidence="6">Translocation and assembly module TamB C-terminal domain-containing protein</fullName>
    </recommendedName>
</protein>
<dbReference type="GO" id="GO:0009306">
    <property type="term" value="P:protein secretion"/>
    <property type="evidence" value="ECO:0007669"/>
    <property type="project" value="InterPro"/>
</dbReference>
<comment type="subcellular location">
    <subcellularLocation>
        <location evidence="1">Membrane</location>
        <topology evidence="1">Single-pass membrane protein</topology>
    </subcellularLocation>
</comment>
<dbReference type="EMBL" id="PQVF01000002">
    <property type="protein sequence ID" value="POY38584.1"/>
    <property type="molecule type" value="Genomic_DNA"/>
</dbReference>
<sequence>MIIILLVALYFAGQTKWFQTKAAKYGAEYLSEKLKTKVQIKGLYIKFIKSVVIEGLYIEDQKQDTLLYTGLLEVDVNKLNLKGGKIEVNDLKLHDAYFAYKELKNKKTNLSFIIDFFSGSPDTTQKPPSEPLKLGVNNVDIKNLTFIYYDEADTSKTTGMHYGDIKASNVNLQARNVSIDGNVILADLKHLSAREKCGFVLNKLAGQVKYTPKEIEINHLKIVTPNSNIGNYLAFRFNRIGDFKHFVSKVYMDADFKNSHLDFKDITYFAPEIKKYTLKVNMNGSVKGTVTDLRTKNITIAAGKETLIKGNVSIKGLPDINQTDMNMEFARLITNREDINRILASIDQEEVALPEVLSTIGTVDFKGTFKGQYNNFKVKGELITGAGSALTDLSMDMRNMKKPLYKGFASTTNLDLGKLTGNADLGKTTFKANVDGNGFKMSEMKEDLTAQIAYFDFHGYRYQNITIDGNLDRKKFNGSFDINDKNIAIDFDGKFNLATQDPSCDFTADVKHANFKALKLVKDTLSVSTYISSNFSGNNLDNILGSLLLKDTRLTTDKGLFNIDTVSLISGMKSDTAKSLELKSDMLDATFTGKYKLTQLEGALKGMLSAYLPSFKWKSTKTAVYQNFTFKIDLKDMEPITSIFIPDLQIPEKAMLVGGFNSSENQMSINGFFPKIKFKNFETNNLIIDQGNSSESLFLNLAFGTFAMDSLKFNDVAMSNFMKDDRVTSNLKLVDPSKLNALDLNSEVLFSRDSTIFSVLPSELKLNNESWKIDDRFRILFEEEGYKIENFTLHNNEQQLTVEGAISKNDSEPLTVNLRNLNLNIFNPFIKGEGIELKGYATGNASTTAVLKAPKVSSDLMIHELGLNNNLLGDAEISSRWYSESNDVNFSMNVTNNNITTISISGNVQPTKKEDNLFADIELNETSLVIFQPFLTGLVSDLSGQTSANLLVRGSTSKPQLNGFISFNNAGVRVDYLNTHYTINDKVGVENGKILFDGFTLNDVNKNKATATGSLDLSDLNNLKLDIRLNATRFQALNTTFKDNEIYYGTANATGNFLFKGTLRDMLIDIKATTTEGTKFFLPISSESSIGSDDLVTFLTRDTIASLNKKQDSERNLRLNFDLTVNPTAEVSILLGDNEGGTMTGKGNASLQLRINTLGDFQMFGLYSLTEGKYDMSIPGIKKEFLINNGSTVRFNGDPYDARLNVSAHFPLRTSLANLYSDARMTEPQDVMNQKANVNTVINVTGSLEEMTYDFKIEFPQNENLDNTFASYFSTESNAQKQAFGLITMGGFTSDAGSDSFSQQILTNSVVDAASNKFTSLLNEAIGSQNFDINANINASGEAEFGGNVRLLNERLIINGSFSSRDKNVTGNSNYNTNNSSALSSDIDIEYLIFPDGNLRLKAYNHSNTTNSTNNLTYDSEYKQGVGIVYRKDFDSWKEFFENSRKKAKEQEARRQQRAEQRKKEEEEKARLEKEKKEQEEKTKQKDINNGGDLDSEQIEFE</sequence>
<reference evidence="7 8" key="1">
    <citation type="submission" date="2018-01" db="EMBL/GenBank/DDBJ databases">
        <authorList>
            <person name="Gaut B.S."/>
            <person name="Morton B.R."/>
            <person name="Clegg M.T."/>
            <person name="Duvall M.R."/>
        </authorList>
    </citation>
    <scope>NUCLEOTIDE SEQUENCE [LARGE SCALE GENOMIC DNA]</scope>
    <source>
        <strain evidence="7 8">HR-AV</strain>
    </source>
</reference>
<feature type="domain" description="Translocation and assembly module TamB C-terminal" evidence="6">
    <location>
        <begin position="1000"/>
        <end position="1434"/>
    </location>
</feature>
<dbReference type="GO" id="GO:0005886">
    <property type="term" value="C:plasma membrane"/>
    <property type="evidence" value="ECO:0007669"/>
    <property type="project" value="InterPro"/>
</dbReference>
<keyword evidence="4" id="KW-0472">Membrane</keyword>
<keyword evidence="3" id="KW-1133">Transmembrane helix</keyword>
<evidence type="ECO:0000256" key="3">
    <source>
        <dbReference type="ARBA" id="ARBA00022989"/>
    </source>
</evidence>
<keyword evidence="2" id="KW-0812">Transmembrane</keyword>
<dbReference type="Pfam" id="PF04357">
    <property type="entry name" value="TamB"/>
    <property type="match status" value="1"/>
</dbReference>
<keyword evidence="8" id="KW-1185">Reference proteome</keyword>
<dbReference type="OrthoDB" id="9811276at2"/>
<evidence type="ECO:0000256" key="5">
    <source>
        <dbReference type="SAM" id="MobiDB-lite"/>
    </source>
</evidence>
<evidence type="ECO:0000256" key="1">
    <source>
        <dbReference type="ARBA" id="ARBA00004167"/>
    </source>
</evidence>
<name>A0A2S5A7U4_9SPHI</name>
<gene>
    <name evidence="7" type="ORF">C3K47_04090</name>
</gene>
<accession>A0A2S5A7U4</accession>
<dbReference type="Proteomes" id="UP000236893">
    <property type="component" value="Unassembled WGS sequence"/>
</dbReference>
<evidence type="ECO:0000259" key="6">
    <source>
        <dbReference type="Pfam" id="PF04357"/>
    </source>
</evidence>
<evidence type="ECO:0000256" key="2">
    <source>
        <dbReference type="ARBA" id="ARBA00022692"/>
    </source>
</evidence>
<comment type="caution">
    <text evidence="7">The sequence shown here is derived from an EMBL/GenBank/DDBJ whole genome shotgun (WGS) entry which is preliminary data.</text>
</comment>
<proteinExistence type="predicted"/>
<dbReference type="InterPro" id="IPR007452">
    <property type="entry name" value="TamB_C"/>
</dbReference>